<evidence type="ECO:0000256" key="5">
    <source>
        <dbReference type="ARBA" id="ARBA00022771"/>
    </source>
</evidence>
<evidence type="ECO:0000256" key="8">
    <source>
        <dbReference type="ARBA" id="ARBA00023125"/>
    </source>
</evidence>
<comment type="caution">
    <text evidence="13">The sequence shown here is derived from an EMBL/GenBank/DDBJ whole genome shotgun (WGS) entry which is preliminary data.</text>
</comment>
<dbReference type="PROSITE" id="PS50157">
    <property type="entry name" value="ZINC_FINGER_C2H2_2"/>
    <property type="match status" value="8"/>
</dbReference>
<keyword evidence="5 11" id="KW-0863">Zinc-finger</keyword>
<dbReference type="PANTHER" id="PTHR24381:SF393">
    <property type="entry name" value="CHROMATIN-LINKED ADAPTOR FOR MSL PROTEINS, ISOFORM B"/>
    <property type="match status" value="1"/>
</dbReference>
<dbReference type="Gene3D" id="3.30.160.60">
    <property type="entry name" value="Classic Zinc Finger"/>
    <property type="match status" value="8"/>
</dbReference>
<evidence type="ECO:0000256" key="6">
    <source>
        <dbReference type="ARBA" id="ARBA00022833"/>
    </source>
</evidence>
<dbReference type="Proteomes" id="UP001219518">
    <property type="component" value="Unassembled WGS sequence"/>
</dbReference>
<name>A0AAE1GUE9_9NEOP</name>
<dbReference type="FunFam" id="3.30.160.60:FF:000744">
    <property type="entry name" value="zinc finger E-box-binding homeobox 1"/>
    <property type="match status" value="1"/>
</dbReference>
<gene>
    <name evidence="13" type="ORF">KUF71_019487</name>
</gene>
<dbReference type="GO" id="GO:0005634">
    <property type="term" value="C:nucleus"/>
    <property type="evidence" value="ECO:0007669"/>
    <property type="project" value="UniProtKB-SubCell"/>
</dbReference>
<dbReference type="FunFam" id="3.30.160.60:FF:002343">
    <property type="entry name" value="Zinc finger protein 33A"/>
    <property type="match status" value="1"/>
</dbReference>
<dbReference type="SMART" id="SM00355">
    <property type="entry name" value="ZnF_C2H2"/>
    <property type="match status" value="8"/>
</dbReference>
<evidence type="ECO:0000256" key="4">
    <source>
        <dbReference type="ARBA" id="ARBA00022737"/>
    </source>
</evidence>
<accession>A0AAE1GUE9</accession>
<feature type="domain" description="C2H2-type" evidence="12">
    <location>
        <begin position="284"/>
        <end position="311"/>
    </location>
</feature>
<evidence type="ECO:0000256" key="3">
    <source>
        <dbReference type="ARBA" id="ARBA00022723"/>
    </source>
</evidence>
<dbReference type="AlphaFoldDB" id="A0AAE1GUE9"/>
<reference evidence="13" key="2">
    <citation type="journal article" date="2023" name="BMC Genomics">
        <title>Pest status, molecular evolution, and epigenetic factors derived from the genome assembly of Frankliniella fusca, a thysanopteran phytovirus vector.</title>
        <authorList>
            <person name="Catto M.A."/>
            <person name="Labadie P.E."/>
            <person name="Jacobson A.L."/>
            <person name="Kennedy G.G."/>
            <person name="Srinivasan R."/>
            <person name="Hunt B.G."/>
        </authorList>
    </citation>
    <scope>NUCLEOTIDE SEQUENCE</scope>
    <source>
        <strain evidence="13">PL_HMW_Pooled</strain>
    </source>
</reference>
<feature type="domain" description="C2H2-type" evidence="12">
    <location>
        <begin position="172"/>
        <end position="199"/>
    </location>
</feature>
<comment type="subcellular location">
    <subcellularLocation>
        <location evidence="1">Nucleus</location>
    </subcellularLocation>
</comment>
<keyword evidence="9" id="KW-0804">Transcription</keyword>
<evidence type="ECO:0000256" key="2">
    <source>
        <dbReference type="ARBA" id="ARBA00006991"/>
    </source>
</evidence>
<keyword evidence="10" id="KW-0539">Nucleus</keyword>
<dbReference type="EMBL" id="JAHWGI010000100">
    <property type="protein sequence ID" value="KAK3909432.1"/>
    <property type="molecule type" value="Genomic_DNA"/>
</dbReference>
<evidence type="ECO:0000256" key="7">
    <source>
        <dbReference type="ARBA" id="ARBA00023015"/>
    </source>
</evidence>
<keyword evidence="4" id="KW-0677">Repeat</keyword>
<dbReference type="FunFam" id="3.30.160.60:FF:001158">
    <property type="entry name" value="zinc finger protein 22"/>
    <property type="match status" value="1"/>
</dbReference>
<dbReference type="PANTHER" id="PTHR24381">
    <property type="entry name" value="ZINC FINGER PROTEIN"/>
    <property type="match status" value="1"/>
</dbReference>
<proteinExistence type="inferred from homology"/>
<feature type="domain" description="C2H2-type" evidence="12">
    <location>
        <begin position="392"/>
        <end position="419"/>
    </location>
</feature>
<dbReference type="GO" id="GO:0000981">
    <property type="term" value="F:DNA-binding transcription factor activity, RNA polymerase II-specific"/>
    <property type="evidence" value="ECO:0007669"/>
    <property type="project" value="TreeGrafter"/>
</dbReference>
<dbReference type="Pfam" id="PF13465">
    <property type="entry name" value="zf-H2C2_2"/>
    <property type="match status" value="1"/>
</dbReference>
<keyword evidence="14" id="KW-1185">Reference proteome</keyword>
<reference evidence="13" key="1">
    <citation type="submission" date="2021-07" db="EMBL/GenBank/DDBJ databases">
        <authorList>
            <person name="Catto M.A."/>
            <person name="Jacobson A."/>
            <person name="Kennedy G."/>
            <person name="Labadie P."/>
            <person name="Hunt B.G."/>
            <person name="Srinivasan R."/>
        </authorList>
    </citation>
    <scope>NUCLEOTIDE SEQUENCE</scope>
    <source>
        <strain evidence="13">PL_HMW_Pooled</strain>
        <tissue evidence="13">Head</tissue>
    </source>
</reference>
<evidence type="ECO:0000313" key="13">
    <source>
        <dbReference type="EMBL" id="KAK3909432.1"/>
    </source>
</evidence>
<sequence>MSSTWVVPGRNSAGPEISLAVHGSFLKTDGDAEKTVHGNKEDAKSLSATEVILEPLSLQVGECYSLCPANLEAANSDKDFPVDYEFRDQSESYAAGTSSGMRACLSITDHDVAESSVGTGKTEEFSCANMDQGDTPTFVQKADLERHSCHPCERQSTSTRKQLQLKSVSKQLKCDYCAKIFGCKESLVKHIRTHTGEKPYECDYCGKSFTRNGTLIKHIRTHTGERPYECDSCGKCFTEKGHLITHIKTHTGEKPHQCDHCGKCFAERSTLSKHIRTHTGEKPFECDHCGKCFTERGTLSKHIRTHTGEKPYECDHCGKRFAQKDTLHVHIRTHTGQKPYECDHCGKCFTERSTLSKHIRTHWRKAILVKCFTEKGNRSKHIRKTHTSEKPYECNYCEKCFTLNRYFRCHMRSHTGKKSTLLITWGRTAGI</sequence>
<evidence type="ECO:0000259" key="12">
    <source>
        <dbReference type="PROSITE" id="PS50157"/>
    </source>
</evidence>
<dbReference type="SUPFAM" id="SSF57667">
    <property type="entry name" value="beta-beta-alpha zinc fingers"/>
    <property type="match status" value="5"/>
</dbReference>
<dbReference type="FunFam" id="3.30.160.60:FF:000012">
    <property type="entry name" value="RB-associated KRAB zinc finger protein-like"/>
    <property type="match status" value="1"/>
</dbReference>
<evidence type="ECO:0000313" key="14">
    <source>
        <dbReference type="Proteomes" id="UP001219518"/>
    </source>
</evidence>
<dbReference type="InterPro" id="IPR013087">
    <property type="entry name" value="Znf_C2H2_type"/>
</dbReference>
<comment type="similarity">
    <text evidence="2">Belongs to the krueppel C2H2-type zinc-finger protein family.</text>
</comment>
<dbReference type="Pfam" id="PF00096">
    <property type="entry name" value="zf-C2H2"/>
    <property type="match status" value="5"/>
</dbReference>
<feature type="domain" description="C2H2-type" evidence="12">
    <location>
        <begin position="256"/>
        <end position="283"/>
    </location>
</feature>
<feature type="domain" description="C2H2-type" evidence="12">
    <location>
        <begin position="228"/>
        <end position="255"/>
    </location>
</feature>
<keyword evidence="7" id="KW-0805">Transcription regulation</keyword>
<feature type="domain" description="C2H2-type" evidence="12">
    <location>
        <begin position="312"/>
        <end position="339"/>
    </location>
</feature>
<keyword evidence="3" id="KW-0479">Metal-binding</keyword>
<evidence type="ECO:0000256" key="10">
    <source>
        <dbReference type="ARBA" id="ARBA00023242"/>
    </source>
</evidence>
<dbReference type="InterPro" id="IPR036236">
    <property type="entry name" value="Znf_C2H2_sf"/>
</dbReference>
<keyword evidence="8" id="KW-0238">DNA-binding</keyword>
<protein>
    <submittedName>
        <fullName evidence="13">Zinc finger protein 782</fullName>
    </submittedName>
</protein>
<dbReference type="PROSITE" id="PS00028">
    <property type="entry name" value="ZINC_FINGER_C2H2_1"/>
    <property type="match status" value="8"/>
</dbReference>
<dbReference type="GO" id="GO:0000977">
    <property type="term" value="F:RNA polymerase II transcription regulatory region sequence-specific DNA binding"/>
    <property type="evidence" value="ECO:0007669"/>
    <property type="project" value="TreeGrafter"/>
</dbReference>
<dbReference type="GO" id="GO:0008270">
    <property type="term" value="F:zinc ion binding"/>
    <property type="evidence" value="ECO:0007669"/>
    <property type="project" value="UniProtKB-KW"/>
</dbReference>
<dbReference type="FunFam" id="3.30.160.60:FF:000100">
    <property type="entry name" value="Zinc finger 45-like"/>
    <property type="match status" value="1"/>
</dbReference>
<evidence type="ECO:0000256" key="11">
    <source>
        <dbReference type="PROSITE-ProRule" id="PRU00042"/>
    </source>
</evidence>
<keyword evidence="6" id="KW-0862">Zinc</keyword>
<feature type="domain" description="C2H2-type" evidence="12">
    <location>
        <begin position="340"/>
        <end position="362"/>
    </location>
</feature>
<dbReference type="FunFam" id="3.30.160.60:FF:001442">
    <property type="entry name" value="zinc finger protein 696"/>
    <property type="match status" value="2"/>
</dbReference>
<organism evidence="13 14">
    <name type="scientific">Frankliniella fusca</name>
    <dbReference type="NCBI Taxonomy" id="407009"/>
    <lineage>
        <taxon>Eukaryota</taxon>
        <taxon>Metazoa</taxon>
        <taxon>Ecdysozoa</taxon>
        <taxon>Arthropoda</taxon>
        <taxon>Hexapoda</taxon>
        <taxon>Insecta</taxon>
        <taxon>Pterygota</taxon>
        <taxon>Neoptera</taxon>
        <taxon>Paraneoptera</taxon>
        <taxon>Thysanoptera</taxon>
        <taxon>Terebrantia</taxon>
        <taxon>Thripoidea</taxon>
        <taxon>Thripidae</taxon>
        <taxon>Frankliniella</taxon>
    </lineage>
</organism>
<evidence type="ECO:0000256" key="9">
    <source>
        <dbReference type="ARBA" id="ARBA00023163"/>
    </source>
</evidence>
<evidence type="ECO:0000256" key="1">
    <source>
        <dbReference type="ARBA" id="ARBA00004123"/>
    </source>
</evidence>
<feature type="domain" description="C2H2-type" evidence="12">
    <location>
        <begin position="200"/>
        <end position="227"/>
    </location>
</feature>
<dbReference type="FunFam" id="3.30.160.60:FF:000555">
    <property type="entry name" value="Zinc finger protein 1 homolog"/>
    <property type="match status" value="1"/>
</dbReference>